<evidence type="ECO:0000313" key="2">
    <source>
        <dbReference type="Proteomes" id="UP000664815"/>
    </source>
</evidence>
<dbReference type="AlphaFoldDB" id="A0A9D8KWE9"/>
<accession>A0A9D8KWE9</accession>
<gene>
    <name evidence="1" type="ORF">J0H45_08180</name>
</gene>
<comment type="caution">
    <text evidence="1">The sequence shown here is derived from an EMBL/GenBank/DDBJ whole genome shotgun (WGS) entry which is preliminary data.</text>
</comment>
<protein>
    <submittedName>
        <fullName evidence="1">Uncharacterized protein</fullName>
    </submittedName>
</protein>
<proteinExistence type="predicted"/>
<dbReference type="Proteomes" id="UP000664815">
    <property type="component" value="Unassembled WGS sequence"/>
</dbReference>
<dbReference type="EMBL" id="JAFKMG010000750">
    <property type="protein sequence ID" value="MBN8799320.1"/>
    <property type="molecule type" value="Genomic_DNA"/>
</dbReference>
<reference evidence="1" key="1">
    <citation type="submission" date="2021-02" db="EMBL/GenBank/DDBJ databases">
        <title>Thiocyanate and organic carbon inputs drive convergent selection for specific autotrophic Afipia and Thiobacillus strains within complex microbiomes.</title>
        <authorList>
            <person name="Huddy R.J."/>
            <person name="Sachdeva R."/>
            <person name="Kadzinga F."/>
            <person name="Kantor R.S."/>
            <person name="Harrison S.T.L."/>
            <person name="Banfield J.F."/>
        </authorList>
    </citation>
    <scope>NUCLEOTIDE SEQUENCE</scope>
    <source>
        <strain evidence="1">SCN18_10_11_15_R1_P_69_7</strain>
    </source>
</reference>
<sequence>MSPAIPDGAAQAVDIEGNGFFREVSGRAGLEHSGALRYAVPLCRRPNAFMSSVETNIYDPQQVETAAQKYW</sequence>
<organism evidence="1 2">
    <name type="scientific">Stenotrophomonas nitritireducens</name>
    <dbReference type="NCBI Taxonomy" id="83617"/>
    <lineage>
        <taxon>Bacteria</taxon>
        <taxon>Pseudomonadati</taxon>
        <taxon>Pseudomonadota</taxon>
        <taxon>Gammaproteobacteria</taxon>
        <taxon>Lysobacterales</taxon>
        <taxon>Lysobacteraceae</taxon>
        <taxon>Stenotrophomonas</taxon>
    </lineage>
</organism>
<evidence type="ECO:0000313" key="1">
    <source>
        <dbReference type="EMBL" id="MBN8799320.1"/>
    </source>
</evidence>
<name>A0A9D8KWE9_9GAMM</name>
<feature type="non-terminal residue" evidence="1">
    <location>
        <position position="71"/>
    </location>
</feature>